<keyword evidence="2" id="KW-1185">Reference proteome</keyword>
<reference evidence="1 2" key="1">
    <citation type="submission" date="2016-10" db="EMBL/GenBank/DDBJ databases">
        <authorList>
            <person name="de Groot N.N."/>
        </authorList>
    </citation>
    <scope>NUCLEOTIDE SEQUENCE [LARGE SCALE GENOMIC DNA]</scope>
    <source>
        <strain evidence="1 2">CPCC 202699</strain>
    </source>
</reference>
<evidence type="ECO:0000313" key="1">
    <source>
        <dbReference type="EMBL" id="SDZ35475.1"/>
    </source>
</evidence>
<dbReference type="AlphaFoldDB" id="A0A1H3SD03"/>
<protein>
    <submittedName>
        <fullName evidence="1">Uncharacterized protein</fullName>
    </submittedName>
</protein>
<sequence>MTEIMVARYQGLDRCAVAPLPVGGSFADITLRLPEREEPYEVLARTASEVARRLARPDHQVGPGAVVVTGLSAHFDFAAAREFHERLFRSVWTEFRDYAGIPGPEEAYRIKTGTIADGAIPVELYGSQWSFKDLHVDREVLLFSHLYGPVTGFTGGELLLVDIRPYLRGRGLGFDDAFAWSNEATEGSKPVLREAHCGPALAECGIDLGPLGPDAVVFVNNLPDAGILHGVRPVEVTDVRGFRREYHRCSAKGVSR</sequence>
<organism evidence="1 2">
    <name type="scientific">Amycolatopsis xylanica</name>
    <dbReference type="NCBI Taxonomy" id="589385"/>
    <lineage>
        <taxon>Bacteria</taxon>
        <taxon>Bacillati</taxon>
        <taxon>Actinomycetota</taxon>
        <taxon>Actinomycetes</taxon>
        <taxon>Pseudonocardiales</taxon>
        <taxon>Pseudonocardiaceae</taxon>
        <taxon>Amycolatopsis</taxon>
    </lineage>
</organism>
<gene>
    <name evidence="1" type="ORF">SAMN05421504_113108</name>
</gene>
<dbReference type="EMBL" id="FNON01000013">
    <property type="protein sequence ID" value="SDZ35475.1"/>
    <property type="molecule type" value="Genomic_DNA"/>
</dbReference>
<proteinExistence type="predicted"/>
<name>A0A1H3SD03_9PSEU</name>
<accession>A0A1H3SD03</accession>
<dbReference type="STRING" id="589385.SAMN05421504_113108"/>
<evidence type="ECO:0000313" key="2">
    <source>
        <dbReference type="Proteomes" id="UP000199515"/>
    </source>
</evidence>
<dbReference type="Proteomes" id="UP000199515">
    <property type="component" value="Unassembled WGS sequence"/>
</dbReference>